<keyword evidence="8 9" id="KW-0808">Transferase</keyword>
<keyword evidence="8" id="KW-0963">Cytoplasm</keyword>
<comment type="function">
    <text evidence="5 8">Required for both de novo synthesis of the corrin ring for the assimilation of exogenous corrinoids. Participates in the adenosylation of a variety of incomplete and complete corrinoids.</text>
</comment>
<protein>
    <recommendedName>
        <fullName evidence="3 8">Corrinoid adenosyltransferase</fullName>
        <ecNumber evidence="3 8">2.5.1.17</ecNumber>
    </recommendedName>
    <alternativeName>
        <fullName evidence="8">Cob(II)alamin adenosyltransferase</fullName>
    </alternativeName>
    <alternativeName>
        <fullName evidence="8">Cob(II)yrinic acid a,c-diamide adenosyltransferase</fullName>
    </alternativeName>
</protein>
<dbReference type="eggNOG" id="COG2109">
    <property type="taxonomic scope" value="Bacteria"/>
</dbReference>
<comment type="catalytic activity">
    <reaction evidence="6 8">
        <text>2 cob(II)yrinate a,c diamide + reduced [electron-transfer flavoprotein] + 2 ATP = 2 adenosylcob(III)yrinate a,c-diamide + 2 triphosphate + oxidized [electron-transfer flavoprotein] + 3 H(+)</text>
        <dbReference type="Rhea" id="RHEA:11528"/>
        <dbReference type="Rhea" id="RHEA-COMP:10685"/>
        <dbReference type="Rhea" id="RHEA-COMP:10686"/>
        <dbReference type="ChEBI" id="CHEBI:15378"/>
        <dbReference type="ChEBI" id="CHEBI:18036"/>
        <dbReference type="ChEBI" id="CHEBI:30616"/>
        <dbReference type="ChEBI" id="CHEBI:57692"/>
        <dbReference type="ChEBI" id="CHEBI:58307"/>
        <dbReference type="ChEBI" id="CHEBI:58503"/>
        <dbReference type="ChEBI" id="CHEBI:58537"/>
        <dbReference type="EC" id="2.5.1.17"/>
    </reaction>
</comment>
<dbReference type="Proteomes" id="UP000028302">
    <property type="component" value="Unassembled WGS sequence"/>
</dbReference>
<dbReference type="GO" id="GO:0005737">
    <property type="term" value="C:cytoplasm"/>
    <property type="evidence" value="ECO:0007669"/>
    <property type="project" value="UniProtKB-SubCell"/>
</dbReference>
<dbReference type="NCBIfam" id="TIGR00708">
    <property type="entry name" value="cobA"/>
    <property type="match status" value="1"/>
</dbReference>
<gene>
    <name evidence="9" type="ORF">C41B8_14805</name>
</gene>
<keyword evidence="8" id="KW-0547">Nucleotide-binding</keyword>
<evidence type="ECO:0000256" key="4">
    <source>
        <dbReference type="ARBA" id="ARBA00023244"/>
    </source>
</evidence>
<evidence type="ECO:0000313" key="10">
    <source>
        <dbReference type="Proteomes" id="UP000028302"/>
    </source>
</evidence>
<evidence type="ECO:0000256" key="7">
    <source>
        <dbReference type="ARBA" id="ARBA00048692"/>
    </source>
</evidence>
<dbReference type="Pfam" id="PF02572">
    <property type="entry name" value="CobA_CobO_BtuR"/>
    <property type="match status" value="1"/>
</dbReference>
<dbReference type="InterPro" id="IPR027417">
    <property type="entry name" value="P-loop_NTPase"/>
</dbReference>
<keyword evidence="10" id="KW-1185">Reference proteome</keyword>
<sequence length="202" mass="22143">MSESKSDARHKAAMEKQKTKVDAAIEAADTERGVFVFITGKGKGKSSSAFGMVMRALGHGQKVGVVQFIKGVQLSGEEIYLRDHCPQVTFYQMGTGFTWNTQDRSGDIEAAERTWAQVEPMLRDPSYDLVVIDELTYMLGYKYLDEQRVLDAIANRPVEQSVVVTGRGGGSGLRELADTVSEVDNVKHAFTAGIKARAGVDY</sequence>
<dbReference type="InterPro" id="IPR003724">
    <property type="entry name" value="CblAdoTrfase_CobA"/>
</dbReference>
<dbReference type="UniPathway" id="UPA00148">
    <property type="reaction ID" value="UER00233"/>
</dbReference>
<keyword evidence="4 8" id="KW-0627">Porphyrin biosynthesis</keyword>
<dbReference type="NCBIfam" id="NF004637">
    <property type="entry name" value="PRK05986.1"/>
    <property type="match status" value="1"/>
</dbReference>
<dbReference type="OrthoDB" id="9810309at2"/>
<dbReference type="GO" id="GO:0009236">
    <property type="term" value="P:cobalamin biosynthetic process"/>
    <property type="evidence" value="ECO:0007669"/>
    <property type="project" value="UniProtKB-UniRule"/>
</dbReference>
<dbReference type="PANTHER" id="PTHR46638:SF1">
    <property type="entry name" value="CORRINOID ADENOSYLTRANSFERASE"/>
    <property type="match status" value="1"/>
</dbReference>
<accession>A0A084IIB3</accession>
<evidence type="ECO:0000256" key="3">
    <source>
        <dbReference type="ARBA" id="ARBA00012454"/>
    </source>
</evidence>
<name>A0A084IIB3_SALHC</name>
<evidence type="ECO:0000256" key="1">
    <source>
        <dbReference type="ARBA" id="ARBA00005121"/>
    </source>
</evidence>
<dbReference type="GO" id="GO:0006779">
    <property type="term" value="P:porphyrin-containing compound biosynthetic process"/>
    <property type="evidence" value="ECO:0007669"/>
    <property type="project" value="UniProtKB-UniRule"/>
</dbReference>
<dbReference type="Gene3D" id="3.40.50.300">
    <property type="entry name" value="P-loop containing nucleotide triphosphate hydrolases"/>
    <property type="match status" value="1"/>
</dbReference>
<comment type="caution">
    <text evidence="9">The sequence shown here is derived from an EMBL/GenBank/DDBJ whole genome shotgun (WGS) entry which is preliminary data.</text>
</comment>
<comment type="catalytic activity">
    <reaction evidence="7 8">
        <text>2 cob(II)alamin + reduced [electron-transfer flavoprotein] + 2 ATP = 2 adenosylcob(III)alamin + 2 triphosphate + oxidized [electron-transfer flavoprotein] + 3 H(+)</text>
        <dbReference type="Rhea" id="RHEA:28671"/>
        <dbReference type="Rhea" id="RHEA-COMP:10685"/>
        <dbReference type="Rhea" id="RHEA-COMP:10686"/>
        <dbReference type="ChEBI" id="CHEBI:15378"/>
        <dbReference type="ChEBI" id="CHEBI:16304"/>
        <dbReference type="ChEBI" id="CHEBI:18036"/>
        <dbReference type="ChEBI" id="CHEBI:18408"/>
        <dbReference type="ChEBI" id="CHEBI:30616"/>
        <dbReference type="ChEBI" id="CHEBI:57692"/>
        <dbReference type="ChEBI" id="CHEBI:58307"/>
        <dbReference type="EC" id="2.5.1.17"/>
    </reaction>
</comment>
<dbReference type="PANTHER" id="PTHR46638">
    <property type="entry name" value="CORRINOID ADENOSYLTRANSFERASE"/>
    <property type="match status" value="1"/>
</dbReference>
<reference evidence="9 10" key="1">
    <citation type="submission" date="2013-03" db="EMBL/GenBank/DDBJ databases">
        <title>Salinisphaera hydrothermalis C41B8 Genome Sequencing.</title>
        <authorList>
            <person name="Li C."/>
            <person name="Lai Q."/>
            <person name="Shao Z."/>
        </authorList>
    </citation>
    <scope>NUCLEOTIDE SEQUENCE [LARGE SCALE GENOMIC DNA]</scope>
    <source>
        <strain evidence="9 10">C41B8</strain>
    </source>
</reference>
<evidence type="ECO:0000256" key="8">
    <source>
        <dbReference type="PIRNR" id="PIRNR015617"/>
    </source>
</evidence>
<dbReference type="SUPFAM" id="SSF52540">
    <property type="entry name" value="P-loop containing nucleoside triphosphate hydrolases"/>
    <property type="match status" value="1"/>
</dbReference>
<comment type="similarity">
    <text evidence="2 8">Belongs to the Cob(I)alamin adenosyltransferase family.</text>
</comment>
<dbReference type="PATRIC" id="fig|1304275.5.peg.3025"/>
<evidence type="ECO:0000256" key="5">
    <source>
        <dbReference type="ARBA" id="ARBA00024929"/>
    </source>
</evidence>
<keyword evidence="8" id="KW-0067">ATP-binding</keyword>
<keyword evidence="8" id="KW-0169">Cobalamin biosynthesis</keyword>
<dbReference type="GO" id="GO:0005524">
    <property type="term" value="F:ATP binding"/>
    <property type="evidence" value="ECO:0007669"/>
    <property type="project" value="UniProtKB-UniRule"/>
</dbReference>
<dbReference type="GO" id="GO:0008817">
    <property type="term" value="F:corrinoid adenosyltransferase activity"/>
    <property type="evidence" value="ECO:0007669"/>
    <property type="project" value="UniProtKB-UniRule"/>
</dbReference>
<evidence type="ECO:0000256" key="6">
    <source>
        <dbReference type="ARBA" id="ARBA00048555"/>
    </source>
</evidence>
<dbReference type="STRING" id="1304275.C41B8_14805"/>
<comment type="pathway">
    <text evidence="1 8">Cofactor biosynthesis; adenosylcobalamin biosynthesis; adenosylcobalamin from cob(II)yrinate a,c-diamide: step 2/7.</text>
</comment>
<dbReference type="CDD" id="cd00561">
    <property type="entry name" value="CobA_ACA"/>
    <property type="match status" value="1"/>
</dbReference>
<dbReference type="EMBL" id="APNK01000029">
    <property type="protein sequence ID" value="KEZ76447.1"/>
    <property type="molecule type" value="Genomic_DNA"/>
</dbReference>
<evidence type="ECO:0000256" key="2">
    <source>
        <dbReference type="ARBA" id="ARBA00007487"/>
    </source>
</evidence>
<evidence type="ECO:0000313" key="9">
    <source>
        <dbReference type="EMBL" id="KEZ76447.1"/>
    </source>
</evidence>
<organism evidence="9 10">
    <name type="scientific">Salinisphaera hydrothermalis (strain C41B8)</name>
    <dbReference type="NCBI Taxonomy" id="1304275"/>
    <lineage>
        <taxon>Bacteria</taxon>
        <taxon>Pseudomonadati</taxon>
        <taxon>Pseudomonadota</taxon>
        <taxon>Gammaproteobacteria</taxon>
        <taxon>Salinisphaerales</taxon>
        <taxon>Salinisphaeraceae</taxon>
        <taxon>Salinisphaera</taxon>
    </lineage>
</organism>
<proteinExistence type="inferred from homology"/>
<comment type="subcellular location">
    <subcellularLocation>
        <location evidence="8">Cytoplasm</location>
    </subcellularLocation>
</comment>
<dbReference type="EC" id="2.5.1.17" evidence="3 8"/>
<dbReference type="AlphaFoldDB" id="A0A084IIB3"/>
<dbReference type="PIRSF" id="PIRSF015617">
    <property type="entry name" value="Adensltrnsf_CobA"/>
    <property type="match status" value="1"/>
</dbReference>
<dbReference type="RefSeq" id="WP_037339893.1">
    <property type="nucleotide sequence ID" value="NZ_APNK01000029.1"/>
</dbReference>